<keyword evidence="3" id="KW-1185">Reference proteome</keyword>
<dbReference type="InterPro" id="IPR029058">
    <property type="entry name" value="AB_hydrolase_fold"/>
</dbReference>
<dbReference type="InterPro" id="IPR050266">
    <property type="entry name" value="AB_hydrolase_sf"/>
</dbReference>
<gene>
    <name evidence="2" type="ORF">U27_02728</name>
</gene>
<sequence>MQCQIRDIDVYYEIYGEGRPLLMIHGFGPDHQLMTGCMEPVFQGHPGWQRIYFDLPGMGKTPGKSWITNSDQMLSIVLEFMDQMFPNQRVIIAGESYGGYLARGIIKQRPMQVDGLFLLCPLIEADRTKRVLPAPVVLVKDEQLLTRLTPADREEFEAITVVQTAAIWERFQKEIMSGLQLADEPFLARLQVEGYAFSFAVDALPVPFEKPTLVLLGRQDISVGYRNAWNILENYPRASFVILDRAGHNLQIEQAALFHALVNEWLDRVEEYLA</sequence>
<dbReference type="STRING" id="1499967.U27_02728"/>
<organism evidence="2">
    <name type="scientific">Vecturithrix granuli</name>
    <dbReference type="NCBI Taxonomy" id="1499967"/>
    <lineage>
        <taxon>Bacteria</taxon>
        <taxon>Candidatus Moduliflexota</taxon>
        <taxon>Candidatus Vecturitrichia</taxon>
        <taxon>Candidatus Vecturitrichales</taxon>
        <taxon>Candidatus Vecturitrichaceae</taxon>
        <taxon>Candidatus Vecturithrix</taxon>
    </lineage>
</organism>
<dbReference type="HOGENOM" id="CLU_088923_0_0_0"/>
<dbReference type="EMBL" id="DF820464">
    <property type="protein sequence ID" value="GAK55769.1"/>
    <property type="molecule type" value="Genomic_DNA"/>
</dbReference>
<dbReference type="InterPro" id="IPR022742">
    <property type="entry name" value="Hydrolase_4"/>
</dbReference>
<name>A0A081BTW4_VECG1</name>
<feature type="domain" description="Serine aminopeptidase S33" evidence="1">
    <location>
        <begin position="45"/>
        <end position="254"/>
    </location>
</feature>
<reference evidence="2" key="1">
    <citation type="journal article" date="2015" name="PeerJ">
        <title>First genomic representation of candidate bacterial phylum KSB3 points to enhanced environmental sensing as a trigger of wastewater bulking.</title>
        <authorList>
            <person name="Sekiguchi Y."/>
            <person name="Ohashi A."/>
            <person name="Parks D.H."/>
            <person name="Yamauchi T."/>
            <person name="Tyson G.W."/>
            <person name="Hugenholtz P."/>
        </authorList>
    </citation>
    <scope>NUCLEOTIDE SEQUENCE [LARGE SCALE GENOMIC DNA]</scope>
</reference>
<protein>
    <submittedName>
        <fullName evidence="2">Hydrolase</fullName>
    </submittedName>
</protein>
<accession>A0A081BTW4</accession>
<evidence type="ECO:0000313" key="2">
    <source>
        <dbReference type="EMBL" id="GAK55769.1"/>
    </source>
</evidence>
<proteinExistence type="predicted"/>
<evidence type="ECO:0000259" key="1">
    <source>
        <dbReference type="Pfam" id="PF12146"/>
    </source>
</evidence>
<dbReference type="AlphaFoldDB" id="A0A081BTW4"/>
<dbReference type="Gene3D" id="3.40.50.1820">
    <property type="entry name" value="alpha/beta hydrolase"/>
    <property type="match status" value="1"/>
</dbReference>
<keyword evidence="2" id="KW-0378">Hydrolase</keyword>
<dbReference type="PANTHER" id="PTHR43798:SF6">
    <property type="entry name" value="HYDROLASE, PUTATIVE (AFU_ORTHOLOGUE AFUA_4G13070)-RELATED"/>
    <property type="match status" value="1"/>
</dbReference>
<dbReference type="PANTHER" id="PTHR43798">
    <property type="entry name" value="MONOACYLGLYCEROL LIPASE"/>
    <property type="match status" value="1"/>
</dbReference>
<dbReference type="Proteomes" id="UP000030661">
    <property type="component" value="Unassembled WGS sequence"/>
</dbReference>
<dbReference type="eggNOG" id="COG2267">
    <property type="taxonomic scope" value="Bacteria"/>
</dbReference>
<dbReference type="GO" id="GO:0016787">
    <property type="term" value="F:hydrolase activity"/>
    <property type="evidence" value="ECO:0007669"/>
    <property type="project" value="UniProtKB-KW"/>
</dbReference>
<evidence type="ECO:0000313" key="3">
    <source>
        <dbReference type="Proteomes" id="UP000030661"/>
    </source>
</evidence>
<dbReference type="Pfam" id="PF12146">
    <property type="entry name" value="Hydrolase_4"/>
    <property type="match status" value="1"/>
</dbReference>
<dbReference type="SUPFAM" id="SSF53474">
    <property type="entry name" value="alpha/beta-Hydrolases"/>
    <property type="match status" value="1"/>
</dbReference>